<name>A0A8J6Z9Y1_9RHOB</name>
<evidence type="ECO:0000313" key="1">
    <source>
        <dbReference type="EMBL" id="MBE3639065.1"/>
    </source>
</evidence>
<sequence>MTDPIVTVVPIAGYRLPETSALRRDPTRPPERQSAYYLEEYDDRTVIYDCVYLDREGGFLFTAPRFLNLWEPFRNGLRLDGAPVGPMRRVTWLRCEQVFLKAPRGSLSLQIAGETVALEVRDGLAEDFAGLNALVAVSKNNRLDWIANWARFHAAGHRAEAMVLFDNGSTDYTLEELAASVKGTGLKRAVIYSAPFPYGPADKSGRFDVSPRFFQSAMLNLARRDALDRARAVLSIDIDELVLGPEGASVFDMAARHPLGMVTIQGSWVYPAETTEGPAPQQAHVWRAVPDKKCNRKWCMTPRGAMSRAFGWAVHQIGGISQNLFTMQGKFRLAHCRACSTGWKKNRFRFPEAMERDDALAALLRERLGAGE</sequence>
<evidence type="ECO:0008006" key="3">
    <source>
        <dbReference type="Google" id="ProtNLM"/>
    </source>
</evidence>
<organism evidence="1 2">
    <name type="scientific">Mangrovicoccus algicola</name>
    <dbReference type="NCBI Taxonomy" id="2771008"/>
    <lineage>
        <taxon>Bacteria</taxon>
        <taxon>Pseudomonadati</taxon>
        <taxon>Pseudomonadota</taxon>
        <taxon>Alphaproteobacteria</taxon>
        <taxon>Rhodobacterales</taxon>
        <taxon>Paracoccaceae</taxon>
        <taxon>Mangrovicoccus</taxon>
    </lineage>
</organism>
<dbReference type="EMBL" id="JACVXA010000038">
    <property type="protein sequence ID" value="MBE3639065.1"/>
    <property type="molecule type" value="Genomic_DNA"/>
</dbReference>
<evidence type="ECO:0000313" key="2">
    <source>
        <dbReference type="Proteomes" id="UP000609121"/>
    </source>
</evidence>
<accession>A0A8J6Z9Y1</accession>
<gene>
    <name evidence="1" type="ORF">ICN82_12715</name>
</gene>
<keyword evidence="2" id="KW-1185">Reference proteome</keyword>
<dbReference type="Proteomes" id="UP000609121">
    <property type="component" value="Unassembled WGS sequence"/>
</dbReference>
<protein>
    <recommendedName>
        <fullName evidence="3">Glycosyltransferase family 92 protein</fullName>
    </recommendedName>
</protein>
<reference evidence="1" key="1">
    <citation type="submission" date="2020-09" db="EMBL/GenBank/DDBJ databases">
        <title>A novel bacterium of genus Mangrovicoccus, isolated from South China Sea.</title>
        <authorList>
            <person name="Huang H."/>
            <person name="Mo K."/>
            <person name="Hu Y."/>
        </authorList>
    </citation>
    <scope>NUCLEOTIDE SEQUENCE</scope>
    <source>
        <strain evidence="1">HB182678</strain>
    </source>
</reference>
<dbReference type="AlphaFoldDB" id="A0A8J6Z9Y1"/>
<proteinExistence type="predicted"/>
<comment type="caution">
    <text evidence="1">The sequence shown here is derived from an EMBL/GenBank/DDBJ whole genome shotgun (WGS) entry which is preliminary data.</text>
</comment>
<dbReference type="RefSeq" id="WP_193183348.1">
    <property type="nucleotide sequence ID" value="NZ_JACVXA010000038.1"/>
</dbReference>